<dbReference type="Gene3D" id="1.10.260.40">
    <property type="entry name" value="lambda repressor-like DNA-binding domains"/>
    <property type="match status" value="1"/>
</dbReference>
<dbReference type="InterPro" id="IPR010982">
    <property type="entry name" value="Lambda_DNA-bd_dom_sf"/>
</dbReference>
<sequence length="92" mass="10217">MMTGISIILQTLIQDKNISPEEISKGSDVPVEELKSLVEGKGKLTIDTALKLSNFFEIPGEFFFVDPTMVNHNNYGEKSNSNSGYIGTYRNN</sequence>
<feature type="domain" description="HTH cro/C1-type" evidence="1">
    <location>
        <begin position="9"/>
        <end position="63"/>
    </location>
</feature>
<dbReference type="SUPFAM" id="SSF47413">
    <property type="entry name" value="lambda repressor-like DNA-binding domains"/>
    <property type="match status" value="1"/>
</dbReference>
<evidence type="ECO:0000313" key="2">
    <source>
        <dbReference type="EMBL" id="MFC4875068.1"/>
    </source>
</evidence>
<dbReference type="Proteomes" id="UP001595818">
    <property type="component" value="Unassembled WGS sequence"/>
</dbReference>
<name>A0ABV9T9G3_9BACT</name>
<proteinExistence type="predicted"/>
<reference evidence="3" key="1">
    <citation type="journal article" date="2019" name="Int. J. Syst. Evol. Microbiol.">
        <title>The Global Catalogue of Microorganisms (GCM) 10K type strain sequencing project: providing services to taxonomists for standard genome sequencing and annotation.</title>
        <authorList>
            <consortium name="The Broad Institute Genomics Platform"/>
            <consortium name="The Broad Institute Genome Sequencing Center for Infectious Disease"/>
            <person name="Wu L."/>
            <person name="Ma J."/>
        </authorList>
    </citation>
    <scope>NUCLEOTIDE SEQUENCE [LARGE SCALE GENOMIC DNA]</scope>
    <source>
        <strain evidence="3">CGMCC 4.7466</strain>
    </source>
</reference>
<protein>
    <submittedName>
        <fullName evidence="2">Transcriptional regulator</fullName>
    </submittedName>
</protein>
<keyword evidence="3" id="KW-1185">Reference proteome</keyword>
<dbReference type="PROSITE" id="PS50943">
    <property type="entry name" value="HTH_CROC1"/>
    <property type="match status" value="1"/>
</dbReference>
<evidence type="ECO:0000313" key="3">
    <source>
        <dbReference type="Proteomes" id="UP001595818"/>
    </source>
</evidence>
<dbReference type="RefSeq" id="WP_377069530.1">
    <property type="nucleotide sequence ID" value="NZ_JBHSJJ010000031.1"/>
</dbReference>
<dbReference type="SMART" id="SM00530">
    <property type="entry name" value="HTH_XRE"/>
    <property type="match status" value="1"/>
</dbReference>
<evidence type="ECO:0000259" key="1">
    <source>
        <dbReference type="PROSITE" id="PS50943"/>
    </source>
</evidence>
<comment type="caution">
    <text evidence="2">The sequence shown here is derived from an EMBL/GenBank/DDBJ whole genome shotgun (WGS) entry which is preliminary data.</text>
</comment>
<accession>A0ABV9T9G3</accession>
<dbReference type="InterPro" id="IPR001387">
    <property type="entry name" value="Cro/C1-type_HTH"/>
</dbReference>
<dbReference type="EMBL" id="JBHSJJ010000031">
    <property type="protein sequence ID" value="MFC4875068.1"/>
    <property type="molecule type" value="Genomic_DNA"/>
</dbReference>
<dbReference type="Pfam" id="PF01381">
    <property type="entry name" value="HTH_3"/>
    <property type="match status" value="1"/>
</dbReference>
<organism evidence="2 3">
    <name type="scientific">Negadavirga shengliensis</name>
    <dbReference type="NCBI Taxonomy" id="1389218"/>
    <lineage>
        <taxon>Bacteria</taxon>
        <taxon>Pseudomonadati</taxon>
        <taxon>Bacteroidota</taxon>
        <taxon>Cytophagia</taxon>
        <taxon>Cytophagales</taxon>
        <taxon>Cyclobacteriaceae</taxon>
        <taxon>Negadavirga</taxon>
    </lineage>
</organism>
<gene>
    <name evidence="2" type="ORF">ACFPFU_25430</name>
</gene>